<dbReference type="Proteomes" id="UP000448867">
    <property type="component" value="Unassembled WGS sequence"/>
</dbReference>
<keyword evidence="2" id="KW-1185">Reference proteome</keyword>
<comment type="caution">
    <text evidence="1">The sequence shown here is derived from an EMBL/GenBank/DDBJ whole genome shotgun (WGS) entry which is preliminary data.</text>
</comment>
<sequence length="546" mass="63464">MREIKHKFAIYKIKDDVACNKSLEDKGFEQIKCKDVSYKLYMNKKSKPPKWENMLSQVAQNPNDIKRKNENSSFVLLKTIDKQVYAFTGGSGFFAIQKSIDNDFGMDLISKIIEPDRIKYIRQKPLAGKTVQEESVYKEYYNYNFDPKNWGKISKEILGEINGSDIEKAFGIEISSKFKIRLQGKSSFTINRSLTLEQLDTVLQKLKELSSKKDKFLLYKGFSEISNSTKKKELTSKLIEKLKVLYESYIKQATNDVETEIIISYSDVRDFILSDYYSISYKVSKEDVEVLSLEVIFEFMKNKGIEEFEEYHLSQINIAGFSEEEEEKISDKLKSFLVADFLDGDKNYCFVDQKWYQVSQDLIDIANKEVKNILVNFSIKDFELPNWKKKGKGLETEDDYIMDACKKDLIQMHRDHIKIKGHDKAEACDIVDLRKDEAVFVFVKRGLGTSLRELFAQVRNSIELYSKDKKFQDDAITKIKGKHSKTFDVNKIGVVLAFTDHSISRKRKTPLEKRISTVVKLDLIQTCSFLEEVGINNIMFYEIPHK</sequence>
<dbReference type="AlphaFoldDB" id="A0A7X2LZW9"/>
<dbReference type="Pfam" id="PF19614">
    <property type="entry name" value="DUF6119"/>
    <property type="match status" value="1"/>
</dbReference>
<name>A0A7X2LZW9_9BACI</name>
<dbReference type="EMBL" id="WKKI01000035">
    <property type="protein sequence ID" value="MRX73448.1"/>
    <property type="molecule type" value="Genomic_DNA"/>
</dbReference>
<dbReference type="OrthoDB" id="740138at2"/>
<reference evidence="1 2" key="1">
    <citation type="submission" date="2019-11" db="EMBL/GenBank/DDBJ databases">
        <title>Bacillus lacus genome.</title>
        <authorList>
            <person name="Allen C.J."/>
            <person name="Newman J.D."/>
        </authorList>
    </citation>
    <scope>NUCLEOTIDE SEQUENCE [LARGE SCALE GENOMIC DNA]</scope>
    <source>
        <strain evidence="1 2">KCTC 33946</strain>
    </source>
</reference>
<dbReference type="NCBIfam" id="TIGR04141">
    <property type="entry name" value="TIGR04141 family sporadically distributed protein"/>
    <property type="match status" value="1"/>
</dbReference>
<proteinExistence type="predicted"/>
<dbReference type="RefSeq" id="WP_154308913.1">
    <property type="nucleotide sequence ID" value="NZ_WKKI01000035.1"/>
</dbReference>
<protein>
    <recommendedName>
        <fullName evidence="3">Sporadically distributed protein, TIGR04141 family</fullName>
    </recommendedName>
</protein>
<evidence type="ECO:0000313" key="2">
    <source>
        <dbReference type="Proteomes" id="UP000448867"/>
    </source>
</evidence>
<evidence type="ECO:0000313" key="1">
    <source>
        <dbReference type="EMBL" id="MRX73448.1"/>
    </source>
</evidence>
<dbReference type="InterPro" id="IPR026487">
    <property type="entry name" value="CHP04141"/>
</dbReference>
<evidence type="ECO:0008006" key="3">
    <source>
        <dbReference type="Google" id="ProtNLM"/>
    </source>
</evidence>
<organism evidence="1 2">
    <name type="scientific">Metabacillus lacus</name>
    <dbReference type="NCBI Taxonomy" id="1983721"/>
    <lineage>
        <taxon>Bacteria</taxon>
        <taxon>Bacillati</taxon>
        <taxon>Bacillota</taxon>
        <taxon>Bacilli</taxon>
        <taxon>Bacillales</taxon>
        <taxon>Bacillaceae</taxon>
        <taxon>Metabacillus</taxon>
    </lineage>
</organism>
<gene>
    <name evidence="1" type="ORF">GJU40_14990</name>
</gene>
<accession>A0A7X2LZW9</accession>